<reference evidence="1" key="1">
    <citation type="submission" date="2020-05" db="EMBL/GenBank/DDBJ databases">
        <authorList>
            <person name="Chiriac C."/>
            <person name="Salcher M."/>
            <person name="Ghai R."/>
            <person name="Kavagutti S V."/>
        </authorList>
    </citation>
    <scope>NUCLEOTIDE SEQUENCE</scope>
</reference>
<sequence>MFAPDYKAVRLHLELLNAHVRGKCPCHVHGTDLIPDMFEMLRTAQTAEANDGLAKLLVEAIEVLRYYRGRSHRANEDDDGTYSKLHTVYGVHRDAMTKADEIHQQAKQFGLLGERREYL</sequence>
<organism evidence="1">
    <name type="scientific">uncultured Caudovirales phage</name>
    <dbReference type="NCBI Taxonomy" id="2100421"/>
    <lineage>
        <taxon>Viruses</taxon>
        <taxon>Duplodnaviria</taxon>
        <taxon>Heunggongvirae</taxon>
        <taxon>Uroviricota</taxon>
        <taxon>Caudoviricetes</taxon>
        <taxon>Peduoviridae</taxon>
        <taxon>Maltschvirus</taxon>
        <taxon>Maltschvirus maltsch</taxon>
    </lineage>
</organism>
<name>A0A6J5PL70_9CAUD</name>
<dbReference type="EMBL" id="LR796823">
    <property type="protein sequence ID" value="CAB4168364.1"/>
    <property type="molecule type" value="Genomic_DNA"/>
</dbReference>
<accession>A0A6J5PL70</accession>
<dbReference type="EMBL" id="LR797222">
    <property type="protein sequence ID" value="CAB4194797.1"/>
    <property type="molecule type" value="Genomic_DNA"/>
</dbReference>
<evidence type="ECO:0000313" key="1">
    <source>
        <dbReference type="EMBL" id="CAB4168364.1"/>
    </source>
</evidence>
<gene>
    <name evidence="2" type="ORF">UFOVP1266_1</name>
    <name evidence="1" type="ORF">UFOVP876_1</name>
</gene>
<protein>
    <submittedName>
        <fullName evidence="1">Uncharacterized protein</fullName>
    </submittedName>
</protein>
<evidence type="ECO:0000313" key="2">
    <source>
        <dbReference type="EMBL" id="CAB4194797.1"/>
    </source>
</evidence>
<proteinExistence type="predicted"/>